<keyword evidence="2 4" id="KW-0472">Membrane</keyword>
<dbReference type="PANTHER" id="PTHR23319:SF4">
    <property type="entry name" value="GRAM DOMAIN CONTAINING 1B, ISOFORM E"/>
    <property type="match status" value="1"/>
</dbReference>
<name>A0A814GD58_ADIRI</name>
<dbReference type="Pfam" id="PF16016">
    <property type="entry name" value="VASt"/>
    <property type="match status" value="1"/>
</dbReference>
<dbReference type="AlphaFoldDB" id="A0A814GD58"/>
<evidence type="ECO:0000256" key="3">
    <source>
        <dbReference type="SAM" id="MobiDB-lite"/>
    </source>
</evidence>
<sequence>MAFSIKKRVKSKLSISTVSDDDGNTLGEVLHHSTKTNKPKKNTKKENNLVSSGHTATRENEYLSGTRSLSVDHHVIYRNECPCETHYDKQLIEQDYGLTVDKLFDLIFGTNEFVRTYRQSQNIFDDTATEWTLNPETKCRERTLNFKIPYDSTLVGKSTITTREKQTVVQEVVGFHYIVEAEVFNQGVKFSDTFSLRMRYCLVQTSATKTHLCVTAQTRFCKPVNGFIKQLIEKNTYSTSIECFKDLNNRLNLITDFPMKKRRLSRSELSLSIPITSSEHIRRMSRHDALSFVSLQQTISDDTRRLEVLPSSTPPYYSNIIMFFFILLAGCLLFIHLFLYLKLKNMDVLVDHLSNLVKIKKSISKVKIFIPRFCVIFSRFIDPRLIMFTGVHIAATKMAPRNQQNEIVDVQVDDKIAQDLANLGVIVPRTKPTIAVENRSEKHQRKVLAQERRQERLVEQRKMVVNMEGLMEKIIDETPLSRKDAENLREKVNKILTKVNKASETPSLTSIRPSVSEDIPSASSSQLKLNSNATSSQSINQGAFLLWKNKNFNNNHQ</sequence>
<feature type="region of interest" description="Disordered" evidence="3">
    <location>
        <begin position="26"/>
        <end position="56"/>
    </location>
</feature>
<dbReference type="InterPro" id="IPR051482">
    <property type="entry name" value="Cholesterol_transport"/>
</dbReference>
<organism evidence="6 7">
    <name type="scientific">Adineta ricciae</name>
    <name type="common">Rotifer</name>
    <dbReference type="NCBI Taxonomy" id="249248"/>
    <lineage>
        <taxon>Eukaryota</taxon>
        <taxon>Metazoa</taxon>
        <taxon>Spiralia</taxon>
        <taxon>Gnathifera</taxon>
        <taxon>Rotifera</taxon>
        <taxon>Eurotatoria</taxon>
        <taxon>Bdelloidea</taxon>
        <taxon>Adinetida</taxon>
        <taxon>Adinetidae</taxon>
        <taxon>Adineta</taxon>
    </lineage>
</organism>
<proteinExistence type="predicted"/>
<dbReference type="PROSITE" id="PS51778">
    <property type="entry name" value="VAST"/>
    <property type="match status" value="1"/>
</dbReference>
<feature type="compositionally biased region" description="Basic residues" evidence="3">
    <location>
        <begin position="32"/>
        <end position="43"/>
    </location>
</feature>
<dbReference type="PANTHER" id="PTHR23319">
    <property type="entry name" value="GRAM DOMAIN CONTAINING 1B, ISOFORM E"/>
    <property type="match status" value="1"/>
</dbReference>
<evidence type="ECO:0000313" key="6">
    <source>
        <dbReference type="EMBL" id="CAF0993858.1"/>
    </source>
</evidence>
<dbReference type="GO" id="GO:0120015">
    <property type="term" value="F:sterol transfer activity"/>
    <property type="evidence" value="ECO:0007669"/>
    <property type="project" value="TreeGrafter"/>
</dbReference>
<dbReference type="GO" id="GO:0005886">
    <property type="term" value="C:plasma membrane"/>
    <property type="evidence" value="ECO:0007669"/>
    <property type="project" value="TreeGrafter"/>
</dbReference>
<protein>
    <recommendedName>
        <fullName evidence="5">VASt domain-containing protein</fullName>
    </recommendedName>
</protein>
<evidence type="ECO:0000256" key="4">
    <source>
        <dbReference type="SAM" id="Phobius"/>
    </source>
</evidence>
<feature type="domain" description="VASt" evidence="5">
    <location>
        <begin position="87"/>
        <end position="272"/>
    </location>
</feature>
<evidence type="ECO:0000259" key="5">
    <source>
        <dbReference type="PROSITE" id="PS51778"/>
    </source>
</evidence>
<dbReference type="EMBL" id="CAJNOR010000732">
    <property type="protein sequence ID" value="CAF0993858.1"/>
    <property type="molecule type" value="Genomic_DNA"/>
</dbReference>
<comment type="subcellular location">
    <subcellularLocation>
        <location evidence="1">Membrane</location>
    </subcellularLocation>
</comment>
<feature type="transmembrane region" description="Helical" evidence="4">
    <location>
        <begin position="320"/>
        <end position="341"/>
    </location>
</feature>
<feature type="compositionally biased region" description="Polar residues" evidence="3">
    <location>
        <begin position="503"/>
        <end position="513"/>
    </location>
</feature>
<gene>
    <name evidence="6" type="ORF">XAT740_LOCUS12841</name>
</gene>
<dbReference type="InterPro" id="IPR031968">
    <property type="entry name" value="VASt"/>
</dbReference>
<dbReference type="GO" id="GO:0140268">
    <property type="term" value="C:endoplasmic reticulum-plasma membrane contact site"/>
    <property type="evidence" value="ECO:0007669"/>
    <property type="project" value="TreeGrafter"/>
</dbReference>
<dbReference type="Proteomes" id="UP000663828">
    <property type="component" value="Unassembled WGS sequence"/>
</dbReference>
<reference evidence="6" key="1">
    <citation type="submission" date="2021-02" db="EMBL/GenBank/DDBJ databases">
        <authorList>
            <person name="Nowell W R."/>
        </authorList>
    </citation>
    <scope>NUCLEOTIDE SEQUENCE</scope>
</reference>
<dbReference type="GO" id="GO:0032366">
    <property type="term" value="P:intracellular sterol transport"/>
    <property type="evidence" value="ECO:0007669"/>
    <property type="project" value="TreeGrafter"/>
</dbReference>
<dbReference type="GO" id="GO:0032934">
    <property type="term" value="F:sterol binding"/>
    <property type="evidence" value="ECO:0007669"/>
    <property type="project" value="TreeGrafter"/>
</dbReference>
<comment type="caution">
    <text evidence="6">The sequence shown here is derived from an EMBL/GenBank/DDBJ whole genome shotgun (WGS) entry which is preliminary data.</text>
</comment>
<feature type="region of interest" description="Disordered" evidence="3">
    <location>
        <begin position="503"/>
        <end position="523"/>
    </location>
</feature>
<keyword evidence="7" id="KW-1185">Reference proteome</keyword>
<evidence type="ECO:0000256" key="2">
    <source>
        <dbReference type="ARBA" id="ARBA00023136"/>
    </source>
</evidence>
<accession>A0A814GD58</accession>
<keyword evidence="4" id="KW-0812">Transmembrane</keyword>
<evidence type="ECO:0000256" key="1">
    <source>
        <dbReference type="ARBA" id="ARBA00004370"/>
    </source>
</evidence>
<keyword evidence="4" id="KW-1133">Transmembrane helix</keyword>
<dbReference type="GO" id="GO:0005789">
    <property type="term" value="C:endoplasmic reticulum membrane"/>
    <property type="evidence" value="ECO:0007669"/>
    <property type="project" value="TreeGrafter"/>
</dbReference>
<evidence type="ECO:0000313" key="7">
    <source>
        <dbReference type="Proteomes" id="UP000663828"/>
    </source>
</evidence>